<dbReference type="SUPFAM" id="SSF48208">
    <property type="entry name" value="Six-hairpin glycosidases"/>
    <property type="match status" value="1"/>
</dbReference>
<dbReference type="PROSITE" id="PS00592">
    <property type="entry name" value="GH9_2"/>
    <property type="match status" value="1"/>
</dbReference>
<dbReference type="PANTHER" id="PTHR22298">
    <property type="entry name" value="ENDO-1,4-BETA-GLUCANASE"/>
    <property type="match status" value="1"/>
</dbReference>
<dbReference type="InterPro" id="IPR013783">
    <property type="entry name" value="Ig-like_fold"/>
</dbReference>
<sequence>MDDDARAAAPAPSAATGSRVRVNQYGYEPGARKRATLVCDAVAPVAWEARSSMGAVVASGSTTVLGADATAGLHVHRVDFSTVDEAGIYALEADGERSAFFVIREGLYAPLMTDALAYFYLARSGTEIEASIVGDDYARAAGHVSNATGRDTNKGDLNVACQPAEESVTVYGEPWTADYRLDVAGGWYDAGDHGKYVVNGGIAVAQLLGLWERALRVGGAAVDALGDGSLPLPEHGDGVPDVLNEARWELDFLMSMMVPAGEALEGMVHHKVHDYGWTGLPMLPADDPRERYLHRPSTAATLNVAATAAQGARLWEPYDREYAGVLLAAATTAWNAALAHPELYAPQADGANGGGPYDDDDVSDEFYWAAAELFLTTGESEYADFLASSPVHSADSFPVQGFSWDQLDGIAKIQLATVDSALPDRADIAHQVVAGARAIAAIQAQQAFGQALPADGYVWASNAQILNNIVVLGAGYDLSGDESLLAAARESMDYLLGRNALDLSYITGYGTRYVQNQHSRWFAHQADASLPHPPAGSVAGGPNADVATWDEAITALYPGKDCAPQLAYVDDIYSWSTNEITINWNSALAAATAFLAFPEARVTL</sequence>
<evidence type="ECO:0000256" key="4">
    <source>
        <dbReference type="ARBA" id="ARBA00023295"/>
    </source>
</evidence>
<dbReference type="EMBL" id="JAUHQA010000001">
    <property type="protein sequence ID" value="MDN4481263.1"/>
    <property type="molecule type" value="Genomic_DNA"/>
</dbReference>
<dbReference type="InterPro" id="IPR008928">
    <property type="entry name" value="6-hairpin_glycosidase_sf"/>
</dbReference>
<feature type="active site" evidence="7">
    <location>
        <position position="579"/>
    </location>
</feature>
<feature type="active site" evidence="7">
    <location>
        <position position="570"/>
    </location>
</feature>
<dbReference type="InterPro" id="IPR014756">
    <property type="entry name" value="Ig_E-set"/>
</dbReference>
<evidence type="ECO:0000259" key="9">
    <source>
        <dbReference type="Pfam" id="PF00759"/>
    </source>
</evidence>
<comment type="caution">
    <text evidence="11">The sequence shown here is derived from an EMBL/GenBank/DDBJ whole genome shotgun (WGS) entry which is preliminary data.</text>
</comment>
<dbReference type="Gene3D" id="1.50.10.10">
    <property type="match status" value="1"/>
</dbReference>
<feature type="active site" evidence="6">
    <location>
        <position position="518"/>
    </location>
</feature>
<keyword evidence="2 6" id="KW-0378">Hydrolase</keyword>
<evidence type="ECO:0000256" key="8">
    <source>
        <dbReference type="RuleBase" id="RU361166"/>
    </source>
</evidence>
<gene>
    <name evidence="11" type="ORF">QQX02_10035</name>
</gene>
<keyword evidence="12" id="KW-1185">Reference proteome</keyword>
<protein>
    <recommendedName>
        <fullName evidence="8">Endoglucanase</fullName>
        <ecNumber evidence="8">3.2.1.4</ecNumber>
    </recommendedName>
</protein>
<comment type="similarity">
    <text evidence="1 6 8">Belongs to the glycosyl hydrolase 9 (cellulase E) family.</text>
</comment>
<keyword evidence="5 6" id="KW-0624">Polysaccharide degradation</keyword>
<proteinExistence type="inferred from homology"/>
<dbReference type="SUPFAM" id="SSF81296">
    <property type="entry name" value="E set domains"/>
    <property type="match status" value="1"/>
</dbReference>
<evidence type="ECO:0000259" key="10">
    <source>
        <dbReference type="Pfam" id="PF02927"/>
    </source>
</evidence>
<name>A0ABT8GIJ6_9MICO</name>
<evidence type="ECO:0000256" key="2">
    <source>
        <dbReference type="ARBA" id="ARBA00022801"/>
    </source>
</evidence>
<dbReference type="GO" id="GO:0016787">
    <property type="term" value="F:hydrolase activity"/>
    <property type="evidence" value="ECO:0007669"/>
    <property type="project" value="UniProtKB-KW"/>
</dbReference>
<dbReference type="CDD" id="cd02850">
    <property type="entry name" value="E_set_Cellulase_N"/>
    <property type="match status" value="1"/>
</dbReference>
<dbReference type="InterPro" id="IPR033126">
    <property type="entry name" value="Glyco_hydro_9_Asp/Glu_AS"/>
</dbReference>
<keyword evidence="3 6" id="KW-0119">Carbohydrate metabolism</keyword>
<dbReference type="Proteomes" id="UP001172708">
    <property type="component" value="Unassembled WGS sequence"/>
</dbReference>
<comment type="catalytic activity">
    <reaction evidence="8">
        <text>Endohydrolysis of (1-&gt;4)-beta-D-glucosidic linkages in cellulose, lichenin and cereal beta-D-glucans.</text>
        <dbReference type="EC" id="3.2.1.4"/>
    </reaction>
</comment>
<evidence type="ECO:0000256" key="1">
    <source>
        <dbReference type="ARBA" id="ARBA00007072"/>
    </source>
</evidence>
<evidence type="ECO:0000256" key="6">
    <source>
        <dbReference type="PROSITE-ProRule" id="PRU10059"/>
    </source>
</evidence>
<organism evidence="11 12">
    <name type="scientific">Demequina muriae</name>
    <dbReference type="NCBI Taxonomy" id="3051664"/>
    <lineage>
        <taxon>Bacteria</taxon>
        <taxon>Bacillati</taxon>
        <taxon>Actinomycetota</taxon>
        <taxon>Actinomycetes</taxon>
        <taxon>Micrococcales</taxon>
        <taxon>Demequinaceae</taxon>
        <taxon>Demequina</taxon>
    </lineage>
</organism>
<dbReference type="InterPro" id="IPR004197">
    <property type="entry name" value="Cellulase_Ig-like"/>
</dbReference>
<dbReference type="Pfam" id="PF02927">
    <property type="entry name" value="CelD_N"/>
    <property type="match status" value="1"/>
</dbReference>
<dbReference type="InterPro" id="IPR018221">
    <property type="entry name" value="Glyco_hydro_9_His_AS"/>
</dbReference>
<keyword evidence="4 6" id="KW-0326">Glycosidase</keyword>
<dbReference type="InterPro" id="IPR001701">
    <property type="entry name" value="Glyco_hydro_9"/>
</dbReference>
<feature type="domain" description="Glycoside hydrolase family 9" evidence="9">
    <location>
        <begin position="108"/>
        <end position="591"/>
    </location>
</feature>
<reference evidence="11" key="1">
    <citation type="submission" date="2023-06" db="EMBL/GenBank/DDBJ databases">
        <title>Egi l300058.</title>
        <authorList>
            <person name="Gao L."/>
            <person name="Fang B.-Z."/>
            <person name="Li W.-J."/>
        </authorList>
    </citation>
    <scope>NUCLEOTIDE SEQUENCE</scope>
    <source>
        <strain evidence="11">EGI L300058</strain>
    </source>
</reference>
<accession>A0ABT8GIJ6</accession>
<evidence type="ECO:0000313" key="12">
    <source>
        <dbReference type="Proteomes" id="UP001172708"/>
    </source>
</evidence>
<keyword evidence="8" id="KW-0136">Cellulose degradation</keyword>
<dbReference type="EC" id="3.2.1.4" evidence="8"/>
<dbReference type="InterPro" id="IPR012341">
    <property type="entry name" value="6hp_glycosidase-like_sf"/>
</dbReference>
<feature type="domain" description="Cellulase Ig-like" evidence="10">
    <location>
        <begin position="16"/>
        <end position="98"/>
    </location>
</feature>
<evidence type="ECO:0000256" key="5">
    <source>
        <dbReference type="ARBA" id="ARBA00023326"/>
    </source>
</evidence>
<dbReference type="Gene3D" id="2.60.40.10">
    <property type="entry name" value="Immunoglobulins"/>
    <property type="match status" value="1"/>
</dbReference>
<dbReference type="RefSeq" id="WP_301142831.1">
    <property type="nucleotide sequence ID" value="NZ_JAUHQA010000001.1"/>
</dbReference>
<evidence type="ECO:0000256" key="7">
    <source>
        <dbReference type="PROSITE-ProRule" id="PRU10060"/>
    </source>
</evidence>
<evidence type="ECO:0000313" key="11">
    <source>
        <dbReference type="EMBL" id="MDN4481263.1"/>
    </source>
</evidence>
<dbReference type="Pfam" id="PF00759">
    <property type="entry name" value="Glyco_hydro_9"/>
    <property type="match status" value="1"/>
</dbReference>
<dbReference type="PROSITE" id="PS00698">
    <property type="entry name" value="GH9_3"/>
    <property type="match status" value="1"/>
</dbReference>
<evidence type="ECO:0000256" key="3">
    <source>
        <dbReference type="ARBA" id="ARBA00023277"/>
    </source>
</evidence>